<keyword evidence="3" id="KW-1185">Reference proteome</keyword>
<reference evidence="2 3" key="1">
    <citation type="submission" date="2020-04" db="EMBL/GenBank/DDBJ databases">
        <title>Massilia sp. nov., a cold adapted bacteria isolated from Arctic soil.</title>
        <authorList>
            <person name="Son J."/>
            <person name="Ka J.-O."/>
        </authorList>
    </citation>
    <scope>NUCLEOTIDE SEQUENCE [LARGE SCALE GENOMIC DNA]</scope>
    <source>
        <strain evidence="2 3">ML15P13</strain>
    </source>
</reference>
<evidence type="ECO:0000256" key="1">
    <source>
        <dbReference type="SAM" id="MobiDB-lite"/>
    </source>
</evidence>
<comment type="caution">
    <text evidence="2">The sequence shown here is derived from an EMBL/GenBank/DDBJ whole genome shotgun (WGS) entry which is preliminary data.</text>
</comment>
<dbReference type="Proteomes" id="UP000533905">
    <property type="component" value="Unassembled WGS sequence"/>
</dbReference>
<protein>
    <submittedName>
        <fullName evidence="2">Uncharacterized protein</fullName>
    </submittedName>
</protein>
<accession>A0A7Y2K0A1</accession>
<evidence type="ECO:0000313" key="3">
    <source>
        <dbReference type="Proteomes" id="UP000533905"/>
    </source>
</evidence>
<organism evidence="2 3">
    <name type="scientific">Telluria aromaticivorans</name>
    <dbReference type="NCBI Taxonomy" id="2725995"/>
    <lineage>
        <taxon>Bacteria</taxon>
        <taxon>Pseudomonadati</taxon>
        <taxon>Pseudomonadota</taxon>
        <taxon>Betaproteobacteria</taxon>
        <taxon>Burkholderiales</taxon>
        <taxon>Oxalobacteraceae</taxon>
        <taxon>Telluria group</taxon>
        <taxon>Telluria</taxon>
    </lineage>
</organism>
<name>A0A7Y2K0A1_9BURK</name>
<feature type="region of interest" description="Disordered" evidence="1">
    <location>
        <begin position="18"/>
        <end position="50"/>
    </location>
</feature>
<proteinExistence type="predicted"/>
<dbReference type="EMBL" id="JABAIV010000003">
    <property type="protein sequence ID" value="NNG23688.1"/>
    <property type="molecule type" value="Genomic_DNA"/>
</dbReference>
<gene>
    <name evidence="2" type="ORF">HGB41_11860</name>
</gene>
<dbReference type="AlphaFoldDB" id="A0A7Y2K0A1"/>
<sequence>MSSHPVPYHLDTCPQLADARIGQPDPNRAAPRGHACPPGWNYPATAARLA</sequence>
<dbReference type="RefSeq" id="WP_171084468.1">
    <property type="nucleotide sequence ID" value="NZ_JABAIV010000003.1"/>
</dbReference>
<evidence type="ECO:0000313" key="2">
    <source>
        <dbReference type="EMBL" id="NNG23688.1"/>
    </source>
</evidence>